<accession>A0A0F5I6F5</accession>
<proteinExistence type="predicted"/>
<dbReference type="STRING" id="1221996.QY95_01081"/>
<reference evidence="2" key="1">
    <citation type="submission" date="2015-02" db="EMBL/GenBank/DDBJ databases">
        <title>Genome Assembly of Bacillaceae bacterium MTCC 8252.</title>
        <authorList>
            <person name="Verma A."/>
            <person name="Khatri I."/>
            <person name="Mual P."/>
            <person name="Subramanian S."/>
            <person name="Krishnamurthi S."/>
        </authorList>
    </citation>
    <scope>NUCLEOTIDE SEQUENCE [LARGE SCALE GENOMIC DNA]</scope>
    <source>
        <strain evidence="2">MTCC 8252</strain>
    </source>
</reference>
<dbReference type="OrthoDB" id="9793324at2"/>
<dbReference type="EMBL" id="JWIR02000025">
    <property type="protein sequence ID" value="KKB41018.1"/>
    <property type="molecule type" value="Genomic_DNA"/>
</dbReference>
<dbReference type="InterPro" id="IPR014202">
    <property type="entry name" value="Spore_II_R"/>
</dbReference>
<evidence type="ECO:0000313" key="2">
    <source>
        <dbReference type="EMBL" id="KKB41018.1"/>
    </source>
</evidence>
<feature type="compositionally biased region" description="Acidic residues" evidence="1">
    <location>
        <begin position="186"/>
        <end position="205"/>
    </location>
</feature>
<protein>
    <submittedName>
        <fullName evidence="2">Stage II sporulation protein</fullName>
    </submittedName>
</protein>
<feature type="region of interest" description="Disordered" evidence="1">
    <location>
        <begin position="172"/>
        <end position="266"/>
    </location>
</feature>
<dbReference type="Proteomes" id="UP000031563">
    <property type="component" value="Unassembled WGS sequence"/>
</dbReference>
<organism evidence="2 3">
    <name type="scientific">Bacillus thermotolerans</name>
    <name type="common">Quasibacillus thermotolerans</name>
    <dbReference type="NCBI Taxonomy" id="1221996"/>
    <lineage>
        <taxon>Bacteria</taxon>
        <taxon>Bacillati</taxon>
        <taxon>Bacillota</taxon>
        <taxon>Bacilli</taxon>
        <taxon>Bacillales</taxon>
        <taxon>Bacillaceae</taxon>
        <taxon>Bacillus</taxon>
    </lineage>
</organism>
<name>A0A0F5I6F5_BACTR</name>
<dbReference type="Pfam" id="PF09551">
    <property type="entry name" value="Spore_II_R"/>
    <property type="match status" value="1"/>
</dbReference>
<evidence type="ECO:0000313" key="3">
    <source>
        <dbReference type="Proteomes" id="UP000031563"/>
    </source>
</evidence>
<feature type="compositionally biased region" description="Acidic residues" evidence="1">
    <location>
        <begin position="211"/>
        <end position="223"/>
    </location>
</feature>
<keyword evidence="3" id="KW-1185">Reference proteome</keyword>
<dbReference type="AlphaFoldDB" id="A0A0F5I6F5"/>
<dbReference type="NCBIfam" id="TIGR02837">
    <property type="entry name" value="spore_II_R"/>
    <property type="match status" value="1"/>
</dbReference>
<evidence type="ECO:0000256" key="1">
    <source>
        <dbReference type="SAM" id="MobiDB-lite"/>
    </source>
</evidence>
<gene>
    <name evidence="2" type="ORF">QY95_01081</name>
</gene>
<dbReference type="RefSeq" id="WP_040047382.1">
    <property type="nucleotide sequence ID" value="NZ_JWIR02000025.1"/>
</dbReference>
<feature type="compositionally biased region" description="Basic and acidic residues" evidence="1">
    <location>
        <begin position="224"/>
        <end position="257"/>
    </location>
</feature>
<sequence>MNKLLAGIYLLILSFATVISLYIPEHTTEAEEAIVIPKEAIRLRILANSDSEKDQELKKKIRDDVNKEITEWVSDLTSLPEARELLKSKLPEIQQIAIRRAEAEGITTPIKVDFGKATFPTKLYGQFLYPAGEYEAIVITIGEGEGANWWCVLYPPLCFLDFSNGLAVSPGVEEDSERVEEPIQAEIEESVDKETEEDTAEEEPVEMNQEEKEEEASVSVEEELVVHEAAAEKEKKAEQEEKRASSPEREKTERPLEEPLYAEGEPQAVELRLAIVEFFKRDK</sequence>
<comment type="caution">
    <text evidence="2">The sequence shown here is derived from an EMBL/GenBank/DDBJ whole genome shotgun (WGS) entry which is preliminary data.</text>
</comment>